<feature type="compositionally biased region" description="Basic and acidic residues" evidence="1">
    <location>
        <begin position="85"/>
        <end position="96"/>
    </location>
</feature>
<feature type="region of interest" description="Disordered" evidence="1">
    <location>
        <begin position="65"/>
        <end position="96"/>
    </location>
</feature>
<proteinExistence type="predicted"/>
<sequence>MDRLLSTLSKANQLESGENTEVDEEDPVVVSSDTDVEDTKETVVEAVVKVEEIDMKDVKIVDSDLKKEEEEQKPATSKKSRVARGKGEKAFDVEEK</sequence>
<reference evidence="2 3" key="1">
    <citation type="submission" date="2015-10" db="EMBL/GenBank/DDBJ databases">
        <title>Genome sequencing of Penicillium freii.</title>
        <authorList>
            <person name="Nguyen H.D."/>
            <person name="Visagie C.M."/>
            <person name="Seifert K.A."/>
        </authorList>
    </citation>
    <scope>NUCLEOTIDE SEQUENCE [LARGE SCALE GENOMIC DNA]</scope>
    <source>
        <strain evidence="2 3">DAOM 242723</strain>
    </source>
</reference>
<evidence type="ECO:0000256" key="1">
    <source>
        <dbReference type="SAM" id="MobiDB-lite"/>
    </source>
</evidence>
<comment type="caution">
    <text evidence="2">The sequence shown here is derived from an EMBL/GenBank/DDBJ whole genome shotgun (WGS) entry which is preliminary data.</text>
</comment>
<keyword evidence="3" id="KW-1185">Reference proteome</keyword>
<name>A0A101MB73_PENFR</name>
<dbReference type="EMBL" id="LLXE01000384">
    <property type="protein sequence ID" value="KUM57250.1"/>
    <property type="molecule type" value="Genomic_DNA"/>
</dbReference>
<gene>
    <name evidence="2" type="ORF">ACN42_g9946</name>
</gene>
<dbReference type="Proteomes" id="UP000055045">
    <property type="component" value="Unassembled WGS sequence"/>
</dbReference>
<evidence type="ECO:0000313" key="2">
    <source>
        <dbReference type="EMBL" id="KUM57250.1"/>
    </source>
</evidence>
<dbReference type="AlphaFoldDB" id="A0A101MB73"/>
<feature type="compositionally biased region" description="Polar residues" evidence="1">
    <location>
        <begin position="1"/>
        <end position="17"/>
    </location>
</feature>
<protein>
    <submittedName>
        <fullName evidence="2">Uncharacterized protein</fullName>
    </submittedName>
</protein>
<feature type="region of interest" description="Disordered" evidence="1">
    <location>
        <begin position="1"/>
        <end position="37"/>
    </location>
</feature>
<feature type="compositionally biased region" description="Acidic residues" evidence="1">
    <location>
        <begin position="18"/>
        <end position="27"/>
    </location>
</feature>
<organism evidence="2 3">
    <name type="scientific">Penicillium freii</name>
    <dbReference type="NCBI Taxonomy" id="48697"/>
    <lineage>
        <taxon>Eukaryota</taxon>
        <taxon>Fungi</taxon>
        <taxon>Dikarya</taxon>
        <taxon>Ascomycota</taxon>
        <taxon>Pezizomycotina</taxon>
        <taxon>Eurotiomycetes</taxon>
        <taxon>Eurotiomycetidae</taxon>
        <taxon>Eurotiales</taxon>
        <taxon>Aspergillaceae</taxon>
        <taxon>Penicillium</taxon>
    </lineage>
</organism>
<evidence type="ECO:0000313" key="3">
    <source>
        <dbReference type="Proteomes" id="UP000055045"/>
    </source>
</evidence>
<accession>A0A101MB73</accession>